<dbReference type="AlphaFoldDB" id="A0A7N9DFT6"/>
<comment type="similarity">
    <text evidence="4">Belongs to the myelin proteolipid protein family.</text>
</comment>
<dbReference type="Proteomes" id="UP000233100">
    <property type="component" value="Chromosome 5"/>
</dbReference>
<evidence type="ECO:0000256" key="10">
    <source>
        <dbReference type="SAM" id="MobiDB-lite"/>
    </source>
</evidence>
<dbReference type="GO" id="GO:0001764">
    <property type="term" value="P:neuron migration"/>
    <property type="evidence" value="ECO:0007669"/>
    <property type="project" value="Ensembl"/>
</dbReference>
<evidence type="ECO:0000256" key="6">
    <source>
        <dbReference type="ARBA" id="ARBA00022989"/>
    </source>
</evidence>
<evidence type="ECO:0000256" key="2">
    <source>
        <dbReference type="ARBA" id="ARBA00004486"/>
    </source>
</evidence>
<dbReference type="GO" id="GO:0009617">
    <property type="term" value="P:response to bacterium"/>
    <property type="evidence" value="ECO:0007669"/>
    <property type="project" value="Ensembl"/>
</dbReference>
<evidence type="ECO:0000256" key="3">
    <source>
        <dbReference type="ARBA" id="ARBA00004552"/>
    </source>
</evidence>
<dbReference type="GO" id="GO:0043197">
    <property type="term" value="C:dendritic spine"/>
    <property type="evidence" value="ECO:0007669"/>
    <property type="project" value="UniProtKB-SubCell"/>
</dbReference>
<evidence type="ECO:0000256" key="11">
    <source>
        <dbReference type="SAM" id="Phobius"/>
    </source>
</evidence>
<feature type="region of interest" description="Disordered" evidence="10">
    <location>
        <begin position="1"/>
        <end position="46"/>
    </location>
</feature>
<feature type="transmembrane region" description="Helical" evidence="11">
    <location>
        <begin position="120"/>
        <end position="142"/>
    </location>
</feature>
<reference evidence="12" key="2">
    <citation type="submission" date="2025-08" db="UniProtKB">
        <authorList>
            <consortium name="Ensembl"/>
        </authorList>
    </citation>
    <scope>IDENTIFICATION</scope>
</reference>
<comment type="subcellular location">
    <subcellularLocation>
        <location evidence="3">Cell projection</location>
        <location evidence="3">Dendritic spine</location>
    </subcellularLocation>
    <subcellularLocation>
        <location evidence="2">Cell projection</location>
        <location evidence="2">Filopodium</location>
    </subcellularLocation>
    <subcellularLocation>
        <location evidence="1">Membrane</location>
        <topology evidence="1">Multi-pass membrane protein</topology>
    </subcellularLocation>
</comment>
<dbReference type="GO" id="GO:0005886">
    <property type="term" value="C:plasma membrane"/>
    <property type="evidence" value="ECO:0007669"/>
    <property type="project" value="TreeGrafter"/>
</dbReference>
<dbReference type="InterPro" id="IPR018237">
    <property type="entry name" value="Myelin_PLP_CS"/>
</dbReference>
<evidence type="ECO:0000256" key="8">
    <source>
        <dbReference type="ARBA" id="ARBA00040405"/>
    </source>
</evidence>
<gene>
    <name evidence="12" type="primary">GPM6A</name>
</gene>
<evidence type="ECO:0000256" key="4">
    <source>
        <dbReference type="ARBA" id="ARBA00010595"/>
    </source>
</evidence>
<dbReference type="GeneTree" id="ENSGT00390000006915"/>
<dbReference type="Bgee" id="ENSMFAG00000030986">
    <property type="expression patterns" value="Expressed in frontal cortex and 10 other cell types or tissues"/>
</dbReference>
<dbReference type="PANTHER" id="PTHR11683:SF4">
    <property type="entry name" value="NEURONAL MEMBRANE GLYCOPROTEIN M6-A"/>
    <property type="match status" value="1"/>
</dbReference>
<evidence type="ECO:0000313" key="12">
    <source>
        <dbReference type="Ensembl" id="ENSMFAP00000063783.1"/>
    </source>
</evidence>
<dbReference type="GO" id="GO:0044295">
    <property type="term" value="C:axonal growth cone"/>
    <property type="evidence" value="ECO:0007669"/>
    <property type="project" value="Ensembl"/>
</dbReference>
<dbReference type="PRINTS" id="PR00214">
    <property type="entry name" value="MYELINPLP"/>
</dbReference>
<dbReference type="GO" id="GO:0048863">
    <property type="term" value="P:stem cell differentiation"/>
    <property type="evidence" value="ECO:0007669"/>
    <property type="project" value="Ensembl"/>
</dbReference>
<keyword evidence="13" id="KW-1185">Reference proteome</keyword>
<dbReference type="InterPro" id="IPR001614">
    <property type="entry name" value="Myelin_PLP"/>
</dbReference>
<dbReference type="GO" id="GO:0043025">
    <property type="term" value="C:neuronal cell body"/>
    <property type="evidence" value="ECO:0007669"/>
    <property type="project" value="TreeGrafter"/>
</dbReference>
<evidence type="ECO:0000256" key="5">
    <source>
        <dbReference type="ARBA" id="ARBA00022692"/>
    </source>
</evidence>
<dbReference type="PANTHER" id="PTHR11683">
    <property type="entry name" value="MYELIN PROTEOLIPID"/>
    <property type="match status" value="1"/>
</dbReference>
<evidence type="ECO:0000256" key="7">
    <source>
        <dbReference type="ARBA" id="ARBA00023136"/>
    </source>
</evidence>
<accession>A0A7N9DFT6</accession>
<proteinExistence type="inferred from homology"/>
<evidence type="ECO:0000313" key="13">
    <source>
        <dbReference type="Proteomes" id="UP000233100"/>
    </source>
</evidence>
<evidence type="ECO:0000256" key="1">
    <source>
        <dbReference type="ARBA" id="ARBA00004141"/>
    </source>
</evidence>
<dbReference type="SMART" id="SM00002">
    <property type="entry name" value="PLP"/>
    <property type="match status" value="1"/>
</dbReference>
<dbReference type="GO" id="GO:0003407">
    <property type="term" value="P:neural retina development"/>
    <property type="evidence" value="ECO:0007669"/>
    <property type="project" value="Ensembl"/>
</dbReference>
<keyword evidence="6 11" id="KW-1133">Transmembrane helix</keyword>
<dbReference type="GO" id="GO:0048812">
    <property type="term" value="P:neuron projection morphogenesis"/>
    <property type="evidence" value="ECO:0007669"/>
    <property type="project" value="Ensembl"/>
</dbReference>
<dbReference type="Ensembl" id="ENSMFAT00000092069.1">
    <property type="protein sequence ID" value="ENSMFAP00000063783.1"/>
    <property type="gene ID" value="ENSMFAG00000030986.2"/>
</dbReference>
<comment type="subunit">
    <text evidence="9">Interacts with OPRM1. Interacts with palmitoyltransferase ZDHHC17/HIP14; the interaction leads to palmitoylation of GPM6A.</text>
</comment>
<name>A0A7N9DFT6_MACFA</name>
<reference evidence="12 13" key="1">
    <citation type="submission" date="2013-03" db="EMBL/GenBank/DDBJ databases">
        <authorList>
            <person name="Warren W."/>
            <person name="Wilson R.K."/>
        </authorList>
    </citation>
    <scope>NUCLEOTIDE SEQUENCE</scope>
</reference>
<feature type="transmembrane region" description="Helical" evidence="11">
    <location>
        <begin position="163"/>
        <end position="187"/>
    </location>
</feature>
<evidence type="ECO:0000256" key="9">
    <source>
        <dbReference type="ARBA" id="ARBA00046561"/>
    </source>
</evidence>
<sequence length="315" mass="34758">MKGKGGRVGASGEEIHSEGEGNGLLAEEAGGKREGSVRPQSRQASCELSPLGGARLSLARARGARARLGELGPAQRLVTGSPLGTAEKQDLGPWILLKKGSHGREYGRGTDTKRIDIFKYVIYGIAAAFFVYGILLMVEGFFTTGAIKDLYGDFKITTCGRCVSAWFIMLTYLFMLAWLGVTAFTSLPVYMYFNLWTICRNTTLVEGANLCLDLRQFGIVTIGEEKKICTVSENFLRMCESTELNMTFHLFIVALAGAGAAVIAMVHYLMVLSANWAYVKDACRMQKYEDIKSKEEQELHDIHSTRSKERLNAYT</sequence>
<dbReference type="GO" id="GO:0030175">
    <property type="term" value="C:filopodium"/>
    <property type="evidence" value="ECO:0007669"/>
    <property type="project" value="UniProtKB-SubCell"/>
</dbReference>
<protein>
    <recommendedName>
        <fullName evidence="8">Neuronal membrane glycoprotein M6-a</fullName>
    </recommendedName>
</protein>
<reference evidence="12" key="3">
    <citation type="submission" date="2025-09" db="UniProtKB">
        <authorList>
            <consortium name="Ensembl"/>
        </authorList>
    </citation>
    <scope>IDENTIFICATION</scope>
</reference>
<dbReference type="Pfam" id="PF01275">
    <property type="entry name" value="Myelin_PLP"/>
    <property type="match status" value="1"/>
</dbReference>
<organism evidence="12 13">
    <name type="scientific">Macaca fascicularis</name>
    <name type="common">Crab-eating macaque</name>
    <name type="synonym">Cynomolgus monkey</name>
    <dbReference type="NCBI Taxonomy" id="9541"/>
    <lineage>
        <taxon>Eukaryota</taxon>
        <taxon>Metazoa</taxon>
        <taxon>Chordata</taxon>
        <taxon>Craniata</taxon>
        <taxon>Vertebrata</taxon>
        <taxon>Euteleostomi</taxon>
        <taxon>Mammalia</taxon>
        <taxon>Eutheria</taxon>
        <taxon>Euarchontoglires</taxon>
        <taxon>Primates</taxon>
        <taxon>Haplorrhini</taxon>
        <taxon>Catarrhini</taxon>
        <taxon>Cercopithecidae</taxon>
        <taxon>Cercopithecinae</taxon>
        <taxon>Macaca</taxon>
    </lineage>
</organism>
<keyword evidence="7 11" id="KW-0472">Membrane</keyword>
<feature type="transmembrane region" description="Helical" evidence="11">
    <location>
        <begin position="250"/>
        <end position="278"/>
    </location>
</feature>
<dbReference type="PROSITE" id="PS01004">
    <property type="entry name" value="MYELIN_PLP_2"/>
    <property type="match status" value="1"/>
</dbReference>
<keyword evidence="5 11" id="KW-0812">Transmembrane</keyword>